<gene>
    <name evidence="1" type="ORF">G8V49_001033</name>
</gene>
<reference evidence="1" key="2">
    <citation type="submission" date="2020-02" db="EMBL/GenBank/DDBJ databases">
        <authorList>
            <consortium name="NCBI Pathogen Detection Project"/>
        </authorList>
    </citation>
    <scope>NUCLEOTIDE SEQUENCE</scope>
    <source>
        <strain evidence="1">MA.CK_98/00005752</strain>
    </source>
</reference>
<dbReference type="AlphaFoldDB" id="A0A759WAJ6"/>
<comment type="caution">
    <text evidence="1">The sequence shown here is derived from an EMBL/GenBank/DDBJ whole genome shotgun (WGS) entry which is preliminary data.</text>
</comment>
<reference evidence="1" key="1">
    <citation type="journal article" date="2018" name="Genome Biol.">
        <title>SKESA: strategic k-mer extension for scrupulous assemblies.</title>
        <authorList>
            <person name="Souvorov A."/>
            <person name="Agarwala R."/>
            <person name="Lipman D.J."/>
        </authorList>
    </citation>
    <scope>NUCLEOTIDE SEQUENCE</scope>
    <source>
        <strain evidence="1">MA.CK_98/00005752</strain>
    </source>
</reference>
<dbReference type="InterPro" id="IPR047666">
    <property type="entry name" value="ANR_neg_reg"/>
</dbReference>
<sequence length="102" mass="12130">MNAIQQNNAISPYMKSALQAVDAEKQDNFEVAEFFWSEAERIARNPLNREWAHHRREVNHLRYTLTSRRAEWEEARKKRLKAAHEEKEMLNKLKAQINGVLK</sequence>
<organism evidence="1">
    <name type="scientific">Salmonella enterica</name>
    <name type="common">Salmonella choleraesuis</name>
    <dbReference type="NCBI Taxonomy" id="28901"/>
    <lineage>
        <taxon>Bacteria</taxon>
        <taxon>Pseudomonadati</taxon>
        <taxon>Pseudomonadota</taxon>
        <taxon>Gammaproteobacteria</taxon>
        <taxon>Enterobacterales</taxon>
        <taxon>Enterobacteriaceae</taxon>
        <taxon>Salmonella</taxon>
    </lineage>
</organism>
<proteinExistence type="predicted"/>
<dbReference type="NCBIfam" id="NF033650">
    <property type="entry name" value="ANR_neg_reg"/>
    <property type="match status" value="1"/>
</dbReference>
<protein>
    <submittedName>
        <fullName evidence="1">ANR family transcriptional regulator</fullName>
    </submittedName>
</protein>
<evidence type="ECO:0000313" key="1">
    <source>
        <dbReference type="EMBL" id="HAG2208828.1"/>
    </source>
</evidence>
<name>A0A759WAJ6_SALER</name>
<accession>A0A759WAJ6</accession>
<dbReference type="EMBL" id="DAAXQP010000002">
    <property type="protein sequence ID" value="HAG2208828.1"/>
    <property type="molecule type" value="Genomic_DNA"/>
</dbReference>